<dbReference type="PROSITE" id="PS50118">
    <property type="entry name" value="HMG_BOX_2"/>
    <property type="match status" value="2"/>
</dbReference>
<sequence length="281" mass="32163">MAATTKLTLGVQYLLWGTKSSVSLGARPAAPLLQFSRCFVQSSSKFPVPPKRPANAYIRYVNQKMPSVRSQNPGAGQNEIVRICASLWKQLSDIEKQPYVTEAAAEREKYKSEYEDFKSDFTIEEWGEYQDSRRQRRQKLKNRRRREELHQLGKPKLPPHGYGLFVKDMLSGGSGNMAQQMKDMKGQWNNLAEAEKQKYMSEASKAKEKYDSEMQAWEKKMVEQGRPELVRGYRPKKTTAKKKKPKKKTIATKAAKKTAKRTTAKLAAKKKPGMLSSPRWP</sequence>
<dbReference type="Gene3D" id="1.10.30.10">
    <property type="entry name" value="High mobility group box domain"/>
    <property type="match status" value="2"/>
</dbReference>
<feature type="domain" description="HMG box" evidence="5">
    <location>
        <begin position="50"/>
        <end position="118"/>
    </location>
</feature>
<dbReference type="InterPro" id="IPR050342">
    <property type="entry name" value="HMGB"/>
</dbReference>
<keyword evidence="1 2" id="KW-0238">DNA-binding</keyword>
<feature type="DNA-binding region" description="HMG box" evidence="2">
    <location>
        <begin position="155"/>
        <end position="218"/>
    </location>
</feature>
<keyword evidence="3" id="KW-0175">Coiled coil</keyword>
<organism evidence="6 7">
    <name type="scientific">Branchiostoma belcheri</name>
    <name type="common">Amphioxus</name>
    <dbReference type="NCBI Taxonomy" id="7741"/>
    <lineage>
        <taxon>Eukaryota</taxon>
        <taxon>Metazoa</taxon>
        <taxon>Chordata</taxon>
        <taxon>Cephalochordata</taxon>
        <taxon>Leptocardii</taxon>
        <taxon>Amphioxiformes</taxon>
        <taxon>Branchiostomatidae</taxon>
        <taxon>Branchiostoma</taxon>
    </lineage>
</organism>
<evidence type="ECO:0000259" key="5">
    <source>
        <dbReference type="PROSITE" id="PS50118"/>
    </source>
</evidence>
<keyword evidence="6" id="KW-1185">Reference proteome</keyword>
<dbReference type="GO" id="GO:0005634">
    <property type="term" value="C:nucleus"/>
    <property type="evidence" value="ECO:0007669"/>
    <property type="project" value="UniProtKB-UniRule"/>
</dbReference>
<feature type="region of interest" description="Disordered" evidence="4">
    <location>
        <begin position="132"/>
        <end position="160"/>
    </location>
</feature>
<accession>A0A6P4ZWI9</accession>
<evidence type="ECO:0000313" key="7">
    <source>
        <dbReference type="RefSeq" id="XP_019635317.1"/>
    </source>
</evidence>
<evidence type="ECO:0000256" key="2">
    <source>
        <dbReference type="PROSITE-ProRule" id="PRU00267"/>
    </source>
</evidence>
<protein>
    <submittedName>
        <fullName evidence="7">Transcription factor A, mitochondrial-like</fullName>
    </submittedName>
</protein>
<feature type="region of interest" description="Disordered" evidence="4">
    <location>
        <begin position="222"/>
        <end position="281"/>
    </location>
</feature>
<name>A0A6P4ZWI9_BRABE</name>
<reference evidence="7" key="1">
    <citation type="submission" date="2025-08" db="UniProtKB">
        <authorList>
            <consortium name="RefSeq"/>
        </authorList>
    </citation>
    <scope>IDENTIFICATION</scope>
    <source>
        <tissue evidence="7">Gonad</tissue>
    </source>
</reference>
<dbReference type="Proteomes" id="UP000515135">
    <property type="component" value="Unplaced"/>
</dbReference>
<feature type="domain" description="HMG box" evidence="5">
    <location>
        <begin position="155"/>
        <end position="218"/>
    </location>
</feature>
<dbReference type="Pfam" id="PF00505">
    <property type="entry name" value="HMG_box"/>
    <property type="match status" value="1"/>
</dbReference>
<feature type="DNA-binding region" description="HMG box" evidence="2">
    <location>
        <begin position="50"/>
        <end position="118"/>
    </location>
</feature>
<dbReference type="RefSeq" id="XP_019635317.1">
    <property type="nucleotide sequence ID" value="XM_019779758.1"/>
</dbReference>
<dbReference type="SMART" id="SM00398">
    <property type="entry name" value="HMG"/>
    <property type="match status" value="2"/>
</dbReference>
<dbReference type="Pfam" id="PF09011">
    <property type="entry name" value="HMG_box_2"/>
    <property type="match status" value="1"/>
</dbReference>
<dbReference type="GO" id="GO:0003677">
    <property type="term" value="F:DNA binding"/>
    <property type="evidence" value="ECO:0007669"/>
    <property type="project" value="UniProtKB-UniRule"/>
</dbReference>
<dbReference type="PANTHER" id="PTHR48112">
    <property type="entry name" value="HIGH MOBILITY GROUP PROTEIN DSP1"/>
    <property type="match status" value="1"/>
</dbReference>
<dbReference type="InterPro" id="IPR036910">
    <property type="entry name" value="HMG_box_dom_sf"/>
</dbReference>
<feature type="compositionally biased region" description="Basic and acidic residues" evidence="4">
    <location>
        <begin position="222"/>
        <end position="231"/>
    </location>
</feature>
<dbReference type="SUPFAM" id="SSF47095">
    <property type="entry name" value="HMG-box"/>
    <property type="match status" value="2"/>
</dbReference>
<dbReference type="CDD" id="cd00084">
    <property type="entry name" value="HMG-box_SF"/>
    <property type="match status" value="1"/>
</dbReference>
<feature type="coiled-coil region" evidence="3">
    <location>
        <begin position="189"/>
        <end position="220"/>
    </location>
</feature>
<feature type="compositionally biased region" description="Basic residues" evidence="4">
    <location>
        <begin position="233"/>
        <end position="272"/>
    </location>
</feature>
<feature type="compositionally biased region" description="Basic residues" evidence="4">
    <location>
        <begin position="134"/>
        <end position="144"/>
    </location>
</feature>
<dbReference type="KEGG" id="bbel:109478290"/>
<dbReference type="AlphaFoldDB" id="A0A6P4ZWI9"/>
<dbReference type="InterPro" id="IPR009071">
    <property type="entry name" value="HMG_box_dom"/>
</dbReference>
<keyword evidence="2" id="KW-0539">Nucleus</keyword>
<evidence type="ECO:0000256" key="1">
    <source>
        <dbReference type="ARBA" id="ARBA00023125"/>
    </source>
</evidence>
<dbReference type="OrthoDB" id="1919336at2759"/>
<gene>
    <name evidence="7" type="primary">LOC109478290</name>
</gene>
<dbReference type="GeneID" id="109478290"/>
<evidence type="ECO:0000313" key="6">
    <source>
        <dbReference type="Proteomes" id="UP000515135"/>
    </source>
</evidence>
<evidence type="ECO:0000256" key="4">
    <source>
        <dbReference type="SAM" id="MobiDB-lite"/>
    </source>
</evidence>
<proteinExistence type="predicted"/>
<evidence type="ECO:0000256" key="3">
    <source>
        <dbReference type="SAM" id="Coils"/>
    </source>
</evidence>